<dbReference type="Gene3D" id="1.10.3290.10">
    <property type="entry name" value="Fido-like domain"/>
    <property type="match status" value="1"/>
</dbReference>
<feature type="binding site" evidence="3">
    <location>
        <begin position="200"/>
        <end position="207"/>
    </location>
    <ligand>
        <name>ATP</name>
        <dbReference type="ChEBI" id="CHEBI:30616"/>
    </ligand>
</feature>
<gene>
    <name evidence="5" type="ORF">HLVA_00580</name>
</gene>
<feature type="binding site" evidence="1">
    <location>
        <position position="196"/>
    </location>
    <ligand>
        <name>ATP</name>
        <dbReference type="ChEBI" id="CHEBI:30616"/>
    </ligand>
</feature>
<dbReference type="InterPro" id="IPR036597">
    <property type="entry name" value="Fido-like_dom_sf"/>
</dbReference>
<feature type="binding site" evidence="1">
    <location>
        <begin position="201"/>
        <end position="207"/>
    </location>
    <ligand>
        <name>ATP</name>
        <dbReference type="ChEBI" id="CHEBI:30616"/>
    </ligand>
</feature>
<keyword evidence="1" id="KW-0547">Nucleotide-binding</keyword>
<evidence type="ECO:0000256" key="2">
    <source>
        <dbReference type="PIRSR" id="PIRSR640198-1"/>
    </source>
</evidence>
<keyword evidence="1" id="KW-0067">ATP-binding</keyword>
<evidence type="ECO:0000256" key="1">
    <source>
        <dbReference type="PIRSR" id="PIRSR038925-1"/>
    </source>
</evidence>
<organism evidence="5 6">
    <name type="scientific">Haliovirga abyssi</name>
    <dbReference type="NCBI Taxonomy" id="2996794"/>
    <lineage>
        <taxon>Bacteria</taxon>
        <taxon>Fusobacteriati</taxon>
        <taxon>Fusobacteriota</taxon>
        <taxon>Fusobacteriia</taxon>
        <taxon>Fusobacteriales</taxon>
        <taxon>Haliovirgaceae</taxon>
        <taxon>Haliovirga</taxon>
    </lineage>
</organism>
<dbReference type="PANTHER" id="PTHR13504">
    <property type="entry name" value="FIDO DOMAIN-CONTAINING PROTEIN DDB_G0283145"/>
    <property type="match status" value="1"/>
</dbReference>
<keyword evidence="6" id="KW-1185">Reference proteome</keyword>
<dbReference type="SUPFAM" id="SSF140931">
    <property type="entry name" value="Fic-like"/>
    <property type="match status" value="1"/>
</dbReference>
<dbReference type="EMBL" id="AP027059">
    <property type="protein sequence ID" value="BDU49489.1"/>
    <property type="molecule type" value="Genomic_DNA"/>
</dbReference>
<protein>
    <submittedName>
        <fullName evidence="5">Adenosine monophosphate-protein transferase</fullName>
    </submittedName>
</protein>
<dbReference type="InterPro" id="IPR040198">
    <property type="entry name" value="Fido_containing"/>
</dbReference>
<dbReference type="Pfam" id="PF02661">
    <property type="entry name" value="Fic"/>
    <property type="match status" value="1"/>
</dbReference>
<keyword evidence="5" id="KW-0808">Transferase</keyword>
<dbReference type="RefSeq" id="WP_307904445.1">
    <property type="nucleotide sequence ID" value="NZ_AP027059.1"/>
</dbReference>
<feature type="domain" description="Fido" evidence="4">
    <location>
        <begin position="116"/>
        <end position="260"/>
    </location>
</feature>
<accession>A0AAU9D0K2</accession>
<evidence type="ECO:0000256" key="3">
    <source>
        <dbReference type="PIRSR" id="PIRSR640198-2"/>
    </source>
</evidence>
<reference evidence="5 6" key="1">
    <citation type="submission" date="2022-11" db="EMBL/GenBank/DDBJ databases">
        <title>Haliovirga abyssi gen. nov., sp. nov., a mesophilic fermentative bacterium isolated from the Iheya North hydrothermal field and the proposal of Haliovirgaceae fam. nov.</title>
        <authorList>
            <person name="Miyazaki U."/>
            <person name="Tame A."/>
            <person name="Miyazaki J."/>
            <person name="Takai K."/>
            <person name="Sawayama S."/>
            <person name="Kitajima M."/>
            <person name="Okamoto A."/>
            <person name="Nakagawa S."/>
        </authorList>
    </citation>
    <scope>NUCLEOTIDE SEQUENCE [LARGE SCALE GENOMIC DNA]</scope>
    <source>
        <strain evidence="5 6">IC12</strain>
    </source>
</reference>
<dbReference type="AlphaFoldDB" id="A0AAU9D0K2"/>
<proteinExistence type="predicted"/>
<dbReference type="InterPro" id="IPR003812">
    <property type="entry name" value="Fido"/>
</dbReference>
<feature type="binding site" evidence="3">
    <location>
        <begin position="238"/>
        <end position="239"/>
    </location>
    <ligand>
        <name>ATP</name>
        <dbReference type="ChEBI" id="CHEBI:30616"/>
    </ligand>
</feature>
<dbReference type="KEGG" id="haby:HLVA_00580"/>
<dbReference type="GO" id="GO:0016740">
    <property type="term" value="F:transferase activity"/>
    <property type="evidence" value="ECO:0007669"/>
    <property type="project" value="UniProtKB-KW"/>
</dbReference>
<dbReference type="PIRSF" id="PIRSF038925">
    <property type="entry name" value="AMP-prot_trans"/>
    <property type="match status" value="1"/>
</dbReference>
<dbReference type="PROSITE" id="PS51459">
    <property type="entry name" value="FIDO"/>
    <property type="match status" value="1"/>
</dbReference>
<dbReference type="InterPro" id="IPR048770">
    <property type="entry name" value="SoFic-like_C"/>
</dbReference>
<dbReference type="Pfam" id="PF13784">
    <property type="entry name" value="Fic_N"/>
    <property type="match status" value="1"/>
</dbReference>
<dbReference type="InterPro" id="IPR025758">
    <property type="entry name" value="Fic/DOC_N"/>
</dbReference>
<evidence type="ECO:0000259" key="4">
    <source>
        <dbReference type="PROSITE" id="PS51459"/>
    </source>
</evidence>
<name>A0AAU9D0K2_9FUSO</name>
<evidence type="ECO:0000313" key="5">
    <source>
        <dbReference type="EMBL" id="BDU49489.1"/>
    </source>
</evidence>
<evidence type="ECO:0000313" key="6">
    <source>
        <dbReference type="Proteomes" id="UP001321582"/>
    </source>
</evidence>
<dbReference type="GO" id="GO:0005524">
    <property type="term" value="F:ATP binding"/>
    <property type="evidence" value="ECO:0007669"/>
    <property type="project" value="UniProtKB-KW"/>
</dbReference>
<dbReference type="PANTHER" id="PTHR13504:SF35">
    <property type="entry name" value="PROTEIN ADENYLYLTRANSFERASE SOFIC"/>
    <property type="match status" value="1"/>
</dbReference>
<feature type="binding site" evidence="1">
    <location>
        <position position="238"/>
    </location>
    <ligand>
        <name>ATP</name>
        <dbReference type="ChEBI" id="CHEBI:30616"/>
    </ligand>
</feature>
<dbReference type="Pfam" id="PF21248">
    <property type="entry name" value="SoFic-like_C"/>
    <property type="match status" value="1"/>
</dbReference>
<sequence length="361" mass="41552">MKIDLEKPFNELPLLSPNIQLETINILKQLAKSHKALAELKGYSELIPNKDILINSIILKEAKVSSEIENIVTTHDSIYKALVSKETFIDRNTKEVLNYRSAIWKGVSLIKENDILTTNMIIEIQKELEKNDAGIRKVPGTSLKNDKTGEVIYTPPSGEAIIMNLMSNLEKYINQDSDVDDLINMAVIHYQFESIHPFYDGNGRTGRIVNVLFLVLKDLLESPILYLSNYIIKNKFDYYKLLQEVKTNGNWEEWIIFMLKAVEETSIETLSMIRGIKDLLDKTIEDVKEKAPKIYKKELVELLFYHPYTKISFLVEEGFAARKTASLYLKELESIGILEGIKIGRETIYINKKLFELLRQS</sequence>
<feature type="binding site" evidence="1">
    <location>
        <position position="69"/>
    </location>
    <ligand>
        <name>ATP</name>
        <dbReference type="ChEBI" id="CHEBI:30616"/>
    </ligand>
</feature>
<dbReference type="InterPro" id="IPR026287">
    <property type="entry name" value="SoFic-like"/>
</dbReference>
<feature type="active site" evidence="2">
    <location>
        <position position="196"/>
    </location>
</feature>
<dbReference type="Proteomes" id="UP001321582">
    <property type="component" value="Chromosome"/>
</dbReference>